<keyword evidence="1" id="KW-0472">Membrane</keyword>
<dbReference type="AlphaFoldDB" id="A0A0W0WDX7"/>
<protein>
    <submittedName>
        <fullName evidence="2">Uncharacterized protein</fullName>
    </submittedName>
</protein>
<dbReference type="OrthoDB" id="5653826at2"/>
<feature type="transmembrane region" description="Helical" evidence="1">
    <location>
        <begin position="50"/>
        <end position="67"/>
    </location>
</feature>
<comment type="caution">
    <text evidence="2">The sequence shown here is derived from an EMBL/GenBank/DDBJ whole genome shotgun (WGS) entry which is preliminary data.</text>
</comment>
<dbReference type="Proteomes" id="UP000054908">
    <property type="component" value="Unassembled WGS sequence"/>
</dbReference>
<sequence length="96" mass="10596">MQFFMDVALSSFKQRLFIDAIIKELTFAFIALSTYLFMQNSGRIQSLKGFGSLIGIALIAALVYNLYKAAFKSLAPGLICMGGGLLLLTTNLHQHF</sequence>
<dbReference type="EMBL" id="LNYL01000012">
    <property type="protein sequence ID" value="KTD30577.1"/>
    <property type="molecule type" value="Genomic_DNA"/>
</dbReference>
<evidence type="ECO:0000313" key="2">
    <source>
        <dbReference type="EMBL" id="KTD30577.1"/>
    </source>
</evidence>
<feature type="transmembrane region" description="Helical" evidence="1">
    <location>
        <begin position="20"/>
        <end position="38"/>
    </location>
</feature>
<organism evidence="2 3">
    <name type="scientific">Legionella maceachernii</name>
    <dbReference type="NCBI Taxonomy" id="466"/>
    <lineage>
        <taxon>Bacteria</taxon>
        <taxon>Pseudomonadati</taxon>
        <taxon>Pseudomonadota</taxon>
        <taxon>Gammaproteobacteria</taxon>
        <taxon>Legionellales</taxon>
        <taxon>Legionellaceae</taxon>
        <taxon>Legionella</taxon>
    </lineage>
</organism>
<evidence type="ECO:0000256" key="1">
    <source>
        <dbReference type="SAM" id="Phobius"/>
    </source>
</evidence>
<keyword evidence="1" id="KW-0812">Transmembrane</keyword>
<evidence type="ECO:0000313" key="3">
    <source>
        <dbReference type="Proteomes" id="UP000054908"/>
    </source>
</evidence>
<keyword evidence="3" id="KW-1185">Reference proteome</keyword>
<reference evidence="2 3" key="1">
    <citation type="submission" date="2015-11" db="EMBL/GenBank/DDBJ databases">
        <title>Genomic analysis of 38 Legionella species identifies large and diverse effector repertoires.</title>
        <authorList>
            <person name="Burstein D."/>
            <person name="Amaro F."/>
            <person name="Zusman T."/>
            <person name="Lifshitz Z."/>
            <person name="Cohen O."/>
            <person name="Gilbert J.A."/>
            <person name="Pupko T."/>
            <person name="Shuman H.A."/>
            <person name="Segal G."/>
        </authorList>
    </citation>
    <scope>NUCLEOTIDE SEQUENCE [LARGE SCALE GENOMIC DNA]</scope>
    <source>
        <strain evidence="2 3">PX-1-G2-E2</strain>
    </source>
</reference>
<dbReference type="RefSeq" id="WP_058451349.1">
    <property type="nucleotide sequence ID" value="NZ_CAAAIB010000006.1"/>
</dbReference>
<dbReference type="PATRIC" id="fig|466.6.peg.551"/>
<proteinExistence type="predicted"/>
<accession>A0A0W0WDX7</accession>
<keyword evidence="1" id="KW-1133">Transmembrane helix</keyword>
<gene>
    <name evidence="2" type="ORF">Lmac_0521</name>
</gene>
<name>A0A0W0WDX7_9GAMM</name>